<feature type="domain" description="Hemerythrin-like" evidence="1">
    <location>
        <begin position="16"/>
        <end position="158"/>
    </location>
</feature>
<reference evidence="2 3" key="1">
    <citation type="journal article" date="2019" name="J. Ind. Microbiol. Biotechnol.">
        <title>The complete genomic sequence of Streptomyces spectabilis NRRL-2792 and identification of secondary metabolite biosynthetic gene clusters.</title>
        <authorList>
            <person name="Sinha A."/>
            <person name="Phillips-Salemka S."/>
            <person name="Niraula T.A."/>
            <person name="Short K.A."/>
            <person name="Niraula N.P."/>
        </authorList>
    </citation>
    <scope>NUCLEOTIDE SEQUENCE [LARGE SCALE GENOMIC DNA]</scope>
    <source>
        <strain evidence="2 3">NRRL 2792</strain>
    </source>
</reference>
<proteinExistence type="predicted"/>
<dbReference type="Gene3D" id="1.20.120.520">
    <property type="entry name" value="nmb1532 protein domain like"/>
    <property type="match status" value="1"/>
</dbReference>
<gene>
    <name evidence="2" type="ORF">FH965_27145</name>
</gene>
<dbReference type="RefSeq" id="WP_144321031.1">
    <property type="nucleotide sequence ID" value="NZ_CP040916.1"/>
</dbReference>
<dbReference type="AlphaFoldDB" id="A0A516RDR4"/>
<organism evidence="2 3">
    <name type="scientific">Streptomyces spectabilis</name>
    <dbReference type="NCBI Taxonomy" id="68270"/>
    <lineage>
        <taxon>Bacteria</taxon>
        <taxon>Bacillati</taxon>
        <taxon>Actinomycetota</taxon>
        <taxon>Actinomycetes</taxon>
        <taxon>Kitasatosporales</taxon>
        <taxon>Streptomycetaceae</taxon>
        <taxon>Streptomyces</taxon>
    </lineage>
</organism>
<dbReference type="EMBL" id="CP040916">
    <property type="protein sequence ID" value="QDQ13785.1"/>
    <property type="molecule type" value="Genomic_DNA"/>
</dbReference>
<evidence type="ECO:0000313" key="3">
    <source>
        <dbReference type="Proteomes" id="UP000316806"/>
    </source>
</evidence>
<sequence>MPTTTNAPRPREVRTLADKLLEVHDWLREQLGHLRAEAAAHLAARAAHQGPGEPPAPGLGLQIRQRCLEFCDALAFHHTGEDEHVFPAVLEHHPDLREPLARLAVEHREAARLKDRVLALLDDVATTGPQEFLTEFDTLAELLTAHLDHEEGWLVPVLADVPFPPGPPS</sequence>
<accession>A0A516RDR4</accession>
<dbReference type="InterPro" id="IPR012312">
    <property type="entry name" value="Hemerythrin-like"/>
</dbReference>
<dbReference type="CDD" id="cd12108">
    <property type="entry name" value="Hr-like"/>
    <property type="match status" value="1"/>
</dbReference>
<dbReference type="Proteomes" id="UP000316806">
    <property type="component" value="Chromosome"/>
</dbReference>
<dbReference type="Pfam" id="PF01814">
    <property type="entry name" value="Hemerythrin"/>
    <property type="match status" value="1"/>
</dbReference>
<evidence type="ECO:0000313" key="2">
    <source>
        <dbReference type="EMBL" id="QDQ13785.1"/>
    </source>
</evidence>
<protein>
    <submittedName>
        <fullName evidence="2">Hemerythrin domain-containing protein</fullName>
    </submittedName>
</protein>
<name>A0A516RDR4_STRST</name>
<evidence type="ECO:0000259" key="1">
    <source>
        <dbReference type="Pfam" id="PF01814"/>
    </source>
</evidence>